<keyword evidence="8" id="KW-0223">Dioxygenase</keyword>
<sequence>MIEYLSKVMKKYTLGTSKESVMKMIPERSVKKIILGDKNITLVRVAAEFYAFQGYCPHRGAPLYQGSLNNTNEIICPLHQYRFDIRSGEVKAGACPDLETFPTQLKDQGLEISIP</sequence>
<evidence type="ECO:0000256" key="1">
    <source>
        <dbReference type="ARBA" id="ARBA00022714"/>
    </source>
</evidence>
<keyword evidence="9" id="KW-1185">Reference proteome</keyword>
<dbReference type="GO" id="GO:0051537">
    <property type="term" value="F:2 iron, 2 sulfur cluster binding"/>
    <property type="evidence" value="ECO:0007669"/>
    <property type="project" value="UniProtKB-KW"/>
</dbReference>
<dbReference type="InterPro" id="IPR036922">
    <property type="entry name" value="Rieske_2Fe-2S_sf"/>
</dbReference>
<dbReference type="SUPFAM" id="SSF50022">
    <property type="entry name" value="ISP domain"/>
    <property type="match status" value="1"/>
</dbReference>
<evidence type="ECO:0000259" key="7">
    <source>
        <dbReference type="PROSITE" id="PS51296"/>
    </source>
</evidence>
<dbReference type="PROSITE" id="PS51296">
    <property type="entry name" value="RIESKE"/>
    <property type="match status" value="1"/>
</dbReference>
<dbReference type="AlphaFoldDB" id="A0A1N6FWT1"/>
<gene>
    <name evidence="8" type="ORF">SAMN05444394_2794</name>
</gene>
<dbReference type="Proteomes" id="UP000185221">
    <property type="component" value="Unassembled WGS sequence"/>
</dbReference>
<evidence type="ECO:0000313" key="8">
    <source>
        <dbReference type="EMBL" id="SIN99769.1"/>
    </source>
</evidence>
<comment type="similarity">
    <text evidence="6">Belongs to the bacterial ring-hydroxylating dioxygenase ferredoxin component family.</text>
</comment>
<evidence type="ECO:0000256" key="4">
    <source>
        <dbReference type="ARBA" id="ARBA00023014"/>
    </source>
</evidence>
<dbReference type="PANTHER" id="PTHR21496">
    <property type="entry name" value="FERREDOXIN-RELATED"/>
    <property type="match status" value="1"/>
</dbReference>
<comment type="cofactor">
    <cofactor evidence="5">
        <name>[2Fe-2S] cluster</name>
        <dbReference type="ChEBI" id="CHEBI:190135"/>
    </cofactor>
</comment>
<evidence type="ECO:0000256" key="2">
    <source>
        <dbReference type="ARBA" id="ARBA00022723"/>
    </source>
</evidence>
<feature type="domain" description="Rieske" evidence="7">
    <location>
        <begin position="25"/>
        <end position="112"/>
    </location>
</feature>
<keyword evidence="3" id="KW-0408">Iron</keyword>
<reference evidence="9" key="1">
    <citation type="submission" date="2016-11" db="EMBL/GenBank/DDBJ databases">
        <authorList>
            <person name="Varghese N."/>
            <person name="Submissions S."/>
        </authorList>
    </citation>
    <scope>NUCLEOTIDE SEQUENCE [LARGE SCALE GENOMIC DNA]</scope>
    <source>
        <strain evidence="9">DSM 15292</strain>
    </source>
</reference>
<dbReference type="GO" id="GO:0051213">
    <property type="term" value="F:dioxygenase activity"/>
    <property type="evidence" value="ECO:0007669"/>
    <property type="project" value="UniProtKB-KW"/>
</dbReference>
<dbReference type="STRING" id="226505.SAMN05444394_2794"/>
<evidence type="ECO:0000256" key="5">
    <source>
        <dbReference type="ARBA" id="ARBA00034078"/>
    </source>
</evidence>
<evidence type="ECO:0000256" key="6">
    <source>
        <dbReference type="ARBA" id="ARBA00038001"/>
    </source>
</evidence>
<dbReference type="Gene3D" id="2.102.10.10">
    <property type="entry name" value="Rieske [2Fe-2S] iron-sulphur domain"/>
    <property type="match status" value="1"/>
</dbReference>
<dbReference type="InterPro" id="IPR017941">
    <property type="entry name" value="Rieske_2Fe-2S"/>
</dbReference>
<dbReference type="CDD" id="cd03467">
    <property type="entry name" value="Rieske"/>
    <property type="match status" value="1"/>
</dbReference>
<dbReference type="PANTHER" id="PTHR21496:SF0">
    <property type="entry name" value="RIESKE DOMAIN-CONTAINING PROTEIN"/>
    <property type="match status" value="1"/>
</dbReference>
<name>A0A1N6FWT1_9BACT</name>
<keyword evidence="1" id="KW-0001">2Fe-2S</keyword>
<keyword evidence="4" id="KW-0411">Iron-sulfur</keyword>
<dbReference type="Pfam" id="PF00355">
    <property type="entry name" value="Rieske"/>
    <property type="match status" value="1"/>
</dbReference>
<evidence type="ECO:0000313" key="9">
    <source>
        <dbReference type="Proteomes" id="UP000185221"/>
    </source>
</evidence>
<keyword evidence="2" id="KW-0479">Metal-binding</keyword>
<accession>A0A1N6FWT1</accession>
<protein>
    <submittedName>
        <fullName evidence="8">Ferredoxin subunit of nitrite reductase or a ring-hydroxylating dioxygenase</fullName>
    </submittedName>
</protein>
<evidence type="ECO:0000256" key="3">
    <source>
        <dbReference type="ARBA" id="ARBA00023004"/>
    </source>
</evidence>
<keyword evidence="8" id="KW-0560">Oxidoreductase</keyword>
<dbReference type="GO" id="GO:0046872">
    <property type="term" value="F:metal ion binding"/>
    <property type="evidence" value="ECO:0007669"/>
    <property type="project" value="UniProtKB-KW"/>
</dbReference>
<dbReference type="EMBL" id="FSRC01000002">
    <property type="protein sequence ID" value="SIN99769.1"/>
    <property type="molecule type" value="Genomic_DNA"/>
</dbReference>
<proteinExistence type="inferred from homology"/>
<organism evidence="8 9">
    <name type="scientific">Algoriphagus halophilus</name>
    <dbReference type="NCBI Taxonomy" id="226505"/>
    <lineage>
        <taxon>Bacteria</taxon>
        <taxon>Pseudomonadati</taxon>
        <taxon>Bacteroidota</taxon>
        <taxon>Cytophagia</taxon>
        <taxon>Cytophagales</taxon>
        <taxon>Cyclobacteriaceae</taxon>
        <taxon>Algoriphagus</taxon>
    </lineage>
</organism>